<keyword evidence="2" id="KW-1185">Reference proteome</keyword>
<sequence>MAASQHAPPPGRQHRPRRKSLEQLEAKYKALMRNMLMYQQMRKRNMGGETGTGASIKTEGGSAGGRMDDKQQQHLIYQAQQTLPTPSSSVSPTSSTTNLEDTGIPRQNHLQQSALQHLQNSTPALRDQQRERPPQKRLQNASSGPKSAYDRRETGPSARHARPGGRPMPAAMQLAYEELASMQRQQTPSPQQHQQPHQQQHQQQHPFQQPTQPQHQHQGSAPIPIPRPTNIQIPPHYLQQQYMHHVSPHVHAHHQSLASPLHTPPHLTASYTGHHNLPTISTPYMPYDTSGMPTHMEHPHPHRHHPSHQQQPQQGLPSFEPNGNVEGDLLDCFVPNMSEI</sequence>
<organism evidence="1 2">
    <name type="scientific">Xylaria curta</name>
    <dbReference type="NCBI Taxonomy" id="42375"/>
    <lineage>
        <taxon>Eukaryota</taxon>
        <taxon>Fungi</taxon>
        <taxon>Dikarya</taxon>
        <taxon>Ascomycota</taxon>
        <taxon>Pezizomycotina</taxon>
        <taxon>Sordariomycetes</taxon>
        <taxon>Xylariomycetidae</taxon>
        <taxon>Xylariales</taxon>
        <taxon>Xylariaceae</taxon>
        <taxon>Xylaria</taxon>
    </lineage>
</organism>
<proteinExistence type="predicted"/>
<protein>
    <submittedName>
        <fullName evidence="1">Uncharacterized protein</fullName>
    </submittedName>
</protein>
<evidence type="ECO:0000313" key="1">
    <source>
        <dbReference type="EMBL" id="KAJ2986986.1"/>
    </source>
</evidence>
<dbReference type="EMBL" id="JAPDGR010000862">
    <property type="protein sequence ID" value="KAJ2986986.1"/>
    <property type="molecule type" value="Genomic_DNA"/>
</dbReference>
<gene>
    <name evidence="1" type="ORF">NUW58_g4756</name>
</gene>
<accession>A0ACC1P6M5</accession>
<evidence type="ECO:0000313" key="2">
    <source>
        <dbReference type="Proteomes" id="UP001143856"/>
    </source>
</evidence>
<comment type="caution">
    <text evidence="1">The sequence shown here is derived from an EMBL/GenBank/DDBJ whole genome shotgun (WGS) entry which is preliminary data.</text>
</comment>
<name>A0ACC1P6M5_9PEZI</name>
<dbReference type="Proteomes" id="UP001143856">
    <property type="component" value="Unassembled WGS sequence"/>
</dbReference>
<reference evidence="1" key="1">
    <citation type="submission" date="2022-10" db="EMBL/GenBank/DDBJ databases">
        <title>Genome Sequence of Xylaria curta.</title>
        <authorList>
            <person name="Buettner E."/>
        </authorList>
    </citation>
    <scope>NUCLEOTIDE SEQUENCE</scope>
    <source>
        <strain evidence="1">Babe10</strain>
    </source>
</reference>